<dbReference type="InterPro" id="IPR000971">
    <property type="entry name" value="Globin"/>
</dbReference>
<dbReference type="PROSITE" id="PS50125">
    <property type="entry name" value="GUANYLATE_CYCLASE_2"/>
    <property type="match status" value="1"/>
</dbReference>
<dbReference type="PANTHER" id="PTHR43081:SF1">
    <property type="entry name" value="ADENYLATE CYCLASE, TERMINAL-DIFFERENTIATION SPECIFIC"/>
    <property type="match status" value="1"/>
</dbReference>
<evidence type="ECO:0000256" key="1">
    <source>
        <dbReference type="SAM" id="MobiDB-lite"/>
    </source>
</evidence>
<reference evidence="3 4" key="1">
    <citation type="journal article" date="2021" name="MBio">
        <title>A New Model Trypanosomatid, Novymonas esmeraldas: Genomic Perception of Its 'Candidatus Pandoraea novymonadis' Endosymbiont.</title>
        <authorList>
            <person name="Zakharova A."/>
            <person name="Saura A."/>
            <person name="Butenko A."/>
            <person name="Podesvova L."/>
            <person name="Warmusova S."/>
            <person name="Kostygov A.Y."/>
            <person name="Nenarokova A."/>
            <person name="Lukes J."/>
            <person name="Opperdoes F.R."/>
            <person name="Yurchenko V."/>
        </authorList>
    </citation>
    <scope>NUCLEOTIDE SEQUENCE [LARGE SCALE GENOMIC DNA]</scope>
    <source>
        <strain evidence="3 4">E262AT.01</strain>
    </source>
</reference>
<organism evidence="3 4">
    <name type="scientific">Novymonas esmeraldas</name>
    <dbReference type="NCBI Taxonomy" id="1808958"/>
    <lineage>
        <taxon>Eukaryota</taxon>
        <taxon>Discoba</taxon>
        <taxon>Euglenozoa</taxon>
        <taxon>Kinetoplastea</taxon>
        <taxon>Metakinetoplastina</taxon>
        <taxon>Trypanosomatida</taxon>
        <taxon>Trypanosomatidae</taxon>
        <taxon>Novymonas</taxon>
    </lineage>
</organism>
<name>A0AAW0ETN3_9TRYP</name>
<dbReference type="PANTHER" id="PTHR43081">
    <property type="entry name" value="ADENYLATE CYCLASE, TERMINAL-DIFFERENTIATION SPECIFIC-RELATED"/>
    <property type="match status" value="1"/>
</dbReference>
<dbReference type="Pfam" id="PF00211">
    <property type="entry name" value="Guanylate_cyc"/>
    <property type="match status" value="1"/>
</dbReference>
<dbReference type="GO" id="GO:0009190">
    <property type="term" value="P:cyclic nucleotide biosynthetic process"/>
    <property type="evidence" value="ECO:0007669"/>
    <property type="project" value="InterPro"/>
</dbReference>
<dbReference type="SUPFAM" id="SSF55073">
    <property type="entry name" value="Nucleotide cyclase"/>
    <property type="match status" value="1"/>
</dbReference>
<dbReference type="GO" id="GO:0035556">
    <property type="term" value="P:intracellular signal transduction"/>
    <property type="evidence" value="ECO:0007669"/>
    <property type="project" value="InterPro"/>
</dbReference>
<dbReference type="InterPro" id="IPR012292">
    <property type="entry name" value="Globin/Proto"/>
</dbReference>
<dbReference type="InterPro" id="IPR029787">
    <property type="entry name" value="Nucleotide_cyclase"/>
</dbReference>
<keyword evidence="4" id="KW-1185">Reference proteome</keyword>
<feature type="compositionally biased region" description="Low complexity" evidence="1">
    <location>
        <begin position="37"/>
        <end position="46"/>
    </location>
</feature>
<dbReference type="AlphaFoldDB" id="A0AAW0ETN3"/>
<dbReference type="Pfam" id="PF00042">
    <property type="entry name" value="Globin"/>
    <property type="match status" value="1"/>
</dbReference>
<gene>
    <name evidence="3" type="ORF">NESM_000637900</name>
</gene>
<evidence type="ECO:0000259" key="2">
    <source>
        <dbReference type="PROSITE" id="PS50125"/>
    </source>
</evidence>
<comment type="caution">
    <text evidence="3">The sequence shown here is derived from an EMBL/GenBank/DDBJ whole genome shotgun (WGS) entry which is preliminary data.</text>
</comment>
<dbReference type="Gene3D" id="3.30.70.1230">
    <property type="entry name" value="Nucleotide cyclase"/>
    <property type="match status" value="1"/>
</dbReference>
<feature type="compositionally biased region" description="Low complexity" evidence="1">
    <location>
        <begin position="168"/>
        <end position="180"/>
    </location>
</feature>
<evidence type="ECO:0000313" key="4">
    <source>
        <dbReference type="Proteomes" id="UP001430356"/>
    </source>
</evidence>
<evidence type="ECO:0000313" key="3">
    <source>
        <dbReference type="EMBL" id="KAK7196951.1"/>
    </source>
</evidence>
<feature type="region of interest" description="Disordered" evidence="1">
    <location>
        <begin position="159"/>
        <end position="180"/>
    </location>
</feature>
<dbReference type="EMBL" id="JAECZO010000090">
    <property type="protein sequence ID" value="KAK7196951.1"/>
    <property type="molecule type" value="Genomic_DNA"/>
</dbReference>
<feature type="region of interest" description="Disordered" evidence="1">
    <location>
        <begin position="24"/>
        <end position="52"/>
    </location>
</feature>
<dbReference type="InterPro" id="IPR009050">
    <property type="entry name" value="Globin-like_sf"/>
</dbReference>
<dbReference type="Gene3D" id="1.10.490.10">
    <property type="entry name" value="Globins"/>
    <property type="match status" value="1"/>
</dbReference>
<dbReference type="InterPro" id="IPR001054">
    <property type="entry name" value="A/G_cyclase"/>
</dbReference>
<dbReference type="SMART" id="SM00044">
    <property type="entry name" value="CYCc"/>
    <property type="match status" value="1"/>
</dbReference>
<dbReference type="Proteomes" id="UP001430356">
    <property type="component" value="Unassembled WGS sequence"/>
</dbReference>
<dbReference type="SUPFAM" id="SSF46458">
    <property type="entry name" value="Globin-like"/>
    <property type="match status" value="1"/>
</dbReference>
<protein>
    <submittedName>
        <fullName evidence="3">Adenylate and Guanylate cyclase catalytic domain containing protein</fullName>
    </submittedName>
</protein>
<proteinExistence type="predicted"/>
<dbReference type="InterPro" id="IPR044399">
    <property type="entry name" value="Mb-like_M"/>
</dbReference>
<feature type="region of interest" description="Disordered" evidence="1">
    <location>
        <begin position="452"/>
        <end position="479"/>
    </location>
</feature>
<dbReference type="InterPro" id="IPR050697">
    <property type="entry name" value="Adenylyl/Guanylyl_Cyclase_3/4"/>
</dbReference>
<dbReference type="GO" id="GO:0020037">
    <property type="term" value="F:heme binding"/>
    <property type="evidence" value="ECO:0007669"/>
    <property type="project" value="InterPro"/>
</dbReference>
<feature type="domain" description="Guanylate cyclase" evidence="2">
    <location>
        <begin position="640"/>
        <end position="777"/>
    </location>
</feature>
<sequence>MGAASSSVAHSQLSLPLYSPASLRLDESRPLPPLPARPAARQPASRVRVDEQAPLPLAAQRVDKHAARVHAAIATPAGVSRPFTPLTPPRGSPVPVMLPQALLRSPNQANVPNFKALSPLSPRPQDAPSDARRYMSVLSDSTFCPGESTSQPRLLNARTNQAPHEAPHSPSASGTSSAAAAAAALKRTPVVSFKSVRRRPIVQSGASLVFPGDGDARVDAELPDRALEQLLHLRDVPFYTDRGDHGGRRDSDCSTSAGFSGILKLPSLHRRKSSVDDASSSTTTTRSASYGSDCAELSARFAQHARAAVAAPSDTDLHVRTLQRCWEVVSRRSDDFIRDICAWPYLQHANADCLFRERPLKTQAGVMLRMIGEVLTVLTRSGDTLSTLLEIGTLHQRYGVDGEHFRALQCAFMEVLPTYLPAHLQIDCEAAWTSFWTTVELHIVQRAAPPRGDWHAARQQRHPQSPPPPHSPPPPPPLCEENQRVMEEVLYRRTNSERGLFIAALEQRVLLSRSVAGDSTVLSGGRTLSIHAFNAFVQLLEGAGDAAATVPAMVALCRREAGCPLNVAERPAIRQSFIDTCHDTLLKAGKPHLWGPRTASSLGAFWDYTMRLWETALVRVKDSPAAAPEERPPSSVEPQCLMFTGIECCAQLWERNPAVMGEAVEAHRRIVRSAIADHGAYEVKTIDDTFVIAAKDALIALKIALAIQLELMRGPITPGFEMVDDAQGSGPAECWRNDSLRVRIGIHYCRDVASVYHNVQRRFDYNGPSADGTPHMDGIASGGQIVMTQTTLDALREMPAYLSDSPCAEGRVTPRSAADVSAACGAALQALRCDAPPLADMVVVRDWGTRTFEGYAETVRLASLVPTVLAGRMFSGTVESVQPTRKKTKVERASRVVTSPPVCELEDIVFL</sequence>
<dbReference type="CDD" id="cd01040">
    <property type="entry name" value="Mb-like"/>
    <property type="match status" value="1"/>
</dbReference>
<dbReference type="GO" id="GO:0019825">
    <property type="term" value="F:oxygen binding"/>
    <property type="evidence" value="ECO:0007669"/>
    <property type="project" value="InterPro"/>
</dbReference>
<feature type="compositionally biased region" description="Pro residues" evidence="1">
    <location>
        <begin position="464"/>
        <end position="478"/>
    </location>
</feature>
<accession>A0AAW0ETN3</accession>